<evidence type="ECO:0000256" key="1">
    <source>
        <dbReference type="ARBA" id="ARBA00022553"/>
    </source>
</evidence>
<sequence>MKLNKDKLIGKTENGTPVEASTEGAALAPVENPANAQPEEMPAQEVATPEVHLPLVETNGRTATTKARAGGKSVEKKEEKEEKAIIESETNDQARKSNSPRQTTQTQDSDYINEQLNRVLYALDAFKKGDVSVRLTKQNNDIFSEIAEAYNSMVEMIGGVGGEVSRISKVAGVEGNLKARASAESASGFWKDMINNINGLVDSIAVPVLEVGKVLKNISRGNLDETFQIPVSGDFKVMAETINRTIDNLNLFAGEVTRVALEVGTEGKLGGQASVPNVAGIWKELTDNVNAMASNLTLQVRDIAKVTTAVAQGNLDQKVTVDLKGEMLQLKENINQMVDSLNIFGDEVTRVAREVGTEGKLGGQAKVPNVGGVWKDLTDNVNTMASNLTSQLRDIANVATAVAKGDLTQKITVNVKGELAELKDNLNQMVDSLNIFADEVTRVAREVGTEGILGGQANVPKVAGVWKELTDNVNSMASNLTLQVRDIANVATAVARGELSQKITVNVNGELLQLKDSLNQMVDSLNIFAGEVTRVALEVGTEGKLGGQASVPNVGGVWKDLTDNVNYMASNLTLQVRDIANVATAVAKGDLTQKITVDVKGELLQLKDNLNQMVDSLNIFAGEVTRVAREVGTEGKLGGQASVPNVGGVWKDLTDNVNYMASNLTLQVRDIANVATAVARGDLSQKITVGVKGELAELKDNLNQMVDSLNIFAGEVTRVALEVGTEGKLGGQASVPNVAGTWKALTDNVNSMASNLTLQVRDIANVATAVARGDLSQKITVNVKGELAELKDNLNQMVDSLNIFAGEVTRVAREVGTEGKLGGQASVPNVAGTWKALTDNVNSMASNLTLQVRDIANVATAVARGDLSQKITVDVKGELLQLKDNLNQMVDSLNIFAGEVTRVAREVGTEGILGGQANVPNVGGVWKDLTENVNYMASNLTSQVRDIANVATAVARGDLSQKITVDVKGELLELKNNLNQMVDSLNIFADEVTRVAREVGTEGKLGGQASVPKVRGTWKELTDNVNSMASNLTLQVRDIANVATAVAKGDLTQKITVDVKGELLELKNILNQMVDSLNIFAGEVTRVALEVGTEGKLGGQASVPNVAGTWKMLTDNVNSMASNLTSQVRDIANVATAVAKGDLSQKMTVNVKGEILQLKDILNQMVDSLNIFAGEVTRVALEVGTEGRLGGQAKVPNVAGVWKDLTDNVNTMASNLTLQVRDIANVATAVAKGDLTQKITVNVRGELAELKDNLNQMVDSLNIFAGEVTRVALEVGTEGRLGGQAKVPNVAGIWKDLTDNVNTMASNLTTQVRGIVKVVTAVSKGDLTQKLTLQAKGELADLADTINSMVEDLNRLAGEVSRVARVAGVEGKLTERATVHGVSGSWKELVDTLNDLLESIVTPVLEVSRVVRSISEGDLTQKVEIHTAGDILAMSNALNLAVDNLNALLGEINDSSLIVGSSSEEMAAKGLEMNRVTVDVALAMQQMAEGAQNQALKTDQAFKLIEEIMKATKETANKADVVNRSAVMGEETSQLGLKTVAEVVRNMEEISSSAALTAKTIEVLSTRSQEISKSLGVITDIAAQTNLLALNAAIEAARAGEAGRGFAVVAEEIRKLAEGSRKSASEINTLVDDVKKDTSSAAAAIATMEGRVLKGKNATFEASGAFKNIATSSGETLRSAQDILVSTEVQKTSIGDVVKYVEEVVAIAEQTASGTQQVAGTAKQLSASMQEMTSASQRLNDIADDLQGSISAFKLVNGNLVFPNRNARKLSAVPAPRKRSFTGDEANDVDFDNKIASKKSSKNRGQE</sequence>
<evidence type="ECO:0000256" key="3">
    <source>
        <dbReference type="ARBA" id="ARBA00029447"/>
    </source>
</evidence>
<keyword evidence="4" id="KW-0807">Transducer</keyword>
<organism evidence="8 9">
    <name type="scientific">Rufibacter glacialis</name>
    <dbReference type="NCBI Taxonomy" id="1259555"/>
    <lineage>
        <taxon>Bacteria</taxon>
        <taxon>Pseudomonadati</taxon>
        <taxon>Bacteroidota</taxon>
        <taxon>Cytophagia</taxon>
        <taxon>Cytophagales</taxon>
        <taxon>Hymenobacteraceae</taxon>
        <taxon>Rufibacter</taxon>
    </lineage>
</organism>
<feature type="domain" description="HAMP" evidence="7">
    <location>
        <begin position="570"/>
        <end position="622"/>
    </location>
</feature>
<gene>
    <name evidence="8" type="ORF">ACD591_10580</name>
</gene>
<dbReference type="SMART" id="SM00283">
    <property type="entry name" value="MA"/>
    <property type="match status" value="1"/>
</dbReference>
<feature type="compositionally biased region" description="Basic and acidic residues" evidence="5">
    <location>
        <begin position="1"/>
        <end position="10"/>
    </location>
</feature>
<dbReference type="SUPFAM" id="SSF58104">
    <property type="entry name" value="Methyl-accepting chemotaxis protein (MCP) signaling domain"/>
    <property type="match status" value="9"/>
</dbReference>
<name>A0ABV4RF22_9BACT</name>
<evidence type="ECO:0000256" key="5">
    <source>
        <dbReference type="SAM" id="MobiDB-lite"/>
    </source>
</evidence>
<dbReference type="SMART" id="SM00304">
    <property type="entry name" value="HAMP"/>
    <property type="match status" value="15"/>
</dbReference>
<feature type="domain" description="HAMP" evidence="7">
    <location>
        <begin position="1214"/>
        <end position="1266"/>
    </location>
</feature>
<comment type="caution">
    <text evidence="8">The sequence shown here is derived from an EMBL/GenBank/DDBJ whole genome shotgun (WGS) entry which is preliminary data.</text>
</comment>
<feature type="compositionally biased region" description="Basic residues" evidence="5">
    <location>
        <begin position="1796"/>
        <end position="1807"/>
    </location>
</feature>
<evidence type="ECO:0000259" key="6">
    <source>
        <dbReference type="PROSITE" id="PS50111"/>
    </source>
</evidence>
<dbReference type="RefSeq" id="WP_308422721.1">
    <property type="nucleotide sequence ID" value="NZ_BMMG01000006.1"/>
</dbReference>
<dbReference type="PANTHER" id="PTHR45339">
    <property type="entry name" value="HYBRID SIGNAL TRANSDUCTION HISTIDINE KINASE J"/>
    <property type="match status" value="1"/>
</dbReference>
<feature type="domain" description="HAMP" evidence="7">
    <location>
        <begin position="938"/>
        <end position="990"/>
    </location>
</feature>
<feature type="domain" description="HAMP" evidence="7">
    <location>
        <begin position="1398"/>
        <end position="1450"/>
    </location>
</feature>
<feature type="region of interest" description="Disordered" evidence="5">
    <location>
        <begin position="1773"/>
        <end position="1807"/>
    </location>
</feature>
<feature type="domain" description="HAMP" evidence="7">
    <location>
        <begin position="202"/>
        <end position="254"/>
    </location>
</feature>
<feature type="domain" description="HAMP" evidence="7">
    <location>
        <begin position="386"/>
        <end position="438"/>
    </location>
</feature>
<keyword evidence="9" id="KW-1185">Reference proteome</keyword>
<dbReference type="InterPro" id="IPR004089">
    <property type="entry name" value="MCPsignal_dom"/>
</dbReference>
<feature type="region of interest" description="Disordered" evidence="5">
    <location>
        <begin position="1"/>
        <end position="110"/>
    </location>
</feature>
<feature type="domain" description="HAMP" evidence="7">
    <location>
        <begin position="846"/>
        <end position="898"/>
    </location>
</feature>
<reference evidence="8 9" key="1">
    <citation type="submission" date="2024-08" db="EMBL/GenBank/DDBJ databases">
        <authorList>
            <person name="Wei W."/>
        </authorList>
    </citation>
    <scope>NUCLEOTIDE SEQUENCE [LARGE SCALE GENOMIC DNA]</scope>
    <source>
        <strain evidence="8 9">XU2</strain>
    </source>
</reference>
<evidence type="ECO:0000313" key="8">
    <source>
        <dbReference type="EMBL" id="MFA1771738.1"/>
    </source>
</evidence>
<dbReference type="PANTHER" id="PTHR45339:SF1">
    <property type="entry name" value="HYBRID SIGNAL TRANSDUCTION HISTIDINE KINASE J"/>
    <property type="match status" value="1"/>
</dbReference>
<dbReference type="PROSITE" id="PS50111">
    <property type="entry name" value="CHEMOTAXIS_TRANSDUC_2"/>
    <property type="match status" value="1"/>
</dbReference>
<evidence type="ECO:0000256" key="4">
    <source>
        <dbReference type="PROSITE-ProRule" id="PRU00284"/>
    </source>
</evidence>
<dbReference type="CDD" id="cd06225">
    <property type="entry name" value="HAMP"/>
    <property type="match status" value="13"/>
</dbReference>
<feature type="domain" description="HAMP" evidence="7">
    <location>
        <begin position="1306"/>
        <end position="1358"/>
    </location>
</feature>
<keyword evidence="1" id="KW-0597">Phosphoprotein</keyword>
<evidence type="ECO:0000256" key="2">
    <source>
        <dbReference type="ARBA" id="ARBA00023012"/>
    </source>
</evidence>
<proteinExistence type="inferred from homology"/>
<dbReference type="PROSITE" id="PS50885">
    <property type="entry name" value="HAMP"/>
    <property type="match status" value="14"/>
</dbReference>
<feature type="domain" description="HAMP" evidence="7">
    <location>
        <begin position="1030"/>
        <end position="1082"/>
    </location>
</feature>
<dbReference type="Pfam" id="PF00015">
    <property type="entry name" value="MCPsignal"/>
    <property type="match status" value="1"/>
</dbReference>
<feature type="domain" description="HAMP" evidence="7">
    <location>
        <begin position="1122"/>
        <end position="1174"/>
    </location>
</feature>
<feature type="domain" description="HAMP" evidence="7">
    <location>
        <begin position="294"/>
        <end position="346"/>
    </location>
</feature>
<evidence type="ECO:0000259" key="7">
    <source>
        <dbReference type="PROSITE" id="PS50885"/>
    </source>
</evidence>
<feature type="domain" description="Methyl-accepting transducer" evidence="6">
    <location>
        <begin position="1469"/>
        <end position="1726"/>
    </location>
</feature>
<keyword evidence="2" id="KW-0902">Two-component regulatory system</keyword>
<dbReference type="Pfam" id="PF00672">
    <property type="entry name" value="HAMP"/>
    <property type="match status" value="8"/>
</dbReference>
<evidence type="ECO:0000313" key="9">
    <source>
        <dbReference type="Proteomes" id="UP001570846"/>
    </source>
</evidence>
<dbReference type="EMBL" id="JBGOGF010000005">
    <property type="protein sequence ID" value="MFA1771738.1"/>
    <property type="molecule type" value="Genomic_DNA"/>
</dbReference>
<feature type="compositionally biased region" description="Basic and acidic residues" evidence="5">
    <location>
        <begin position="73"/>
        <end position="86"/>
    </location>
</feature>
<feature type="domain" description="HAMP" evidence="7">
    <location>
        <begin position="662"/>
        <end position="714"/>
    </location>
</feature>
<feature type="compositionally biased region" description="Polar residues" evidence="5">
    <location>
        <begin position="96"/>
        <end position="110"/>
    </location>
</feature>
<accession>A0ABV4RF22</accession>
<feature type="domain" description="HAMP" evidence="7">
    <location>
        <begin position="754"/>
        <end position="806"/>
    </location>
</feature>
<protein>
    <submittedName>
        <fullName evidence="8">HAMP domain-containing protein</fullName>
    </submittedName>
</protein>
<dbReference type="Proteomes" id="UP001570846">
    <property type="component" value="Unassembled WGS sequence"/>
</dbReference>
<dbReference type="Gene3D" id="1.10.287.950">
    <property type="entry name" value="Methyl-accepting chemotaxis protein"/>
    <property type="match status" value="1"/>
</dbReference>
<dbReference type="Gene3D" id="1.20.120.1530">
    <property type="match status" value="9"/>
</dbReference>
<dbReference type="Pfam" id="PF18947">
    <property type="entry name" value="HAMP_2"/>
    <property type="match status" value="6"/>
</dbReference>
<dbReference type="InterPro" id="IPR003660">
    <property type="entry name" value="HAMP_dom"/>
</dbReference>
<comment type="similarity">
    <text evidence="3">Belongs to the methyl-accepting chemotaxis (MCP) protein family.</text>
</comment>
<feature type="domain" description="HAMP" evidence="7">
    <location>
        <begin position="478"/>
        <end position="530"/>
    </location>
</feature>